<evidence type="ECO:0000313" key="3">
    <source>
        <dbReference type="Proteomes" id="UP000197596"/>
    </source>
</evidence>
<evidence type="ECO:0000313" key="2">
    <source>
        <dbReference type="EMBL" id="OWY28878.1"/>
    </source>
</evidence>
<evidence type="ECO:0008006" key="4">
    <source>
        <dbReference type="Google" id="ProtNLM"/>
    </source>
</evidence>
<reference evidence="2 3" key="1">
    <citation type="submission" date="2017-06" db="EMBL/GenBank/DDBJ databases">
        <title>Herbaspirillum phytohormonus sp. nov., isolated from the root nodule of Robinia pseudoacacia in lead-zinc mine.</title>
        <authorList>
            <person name="Fan M."/>
            <person name="Lin Y."/>
        </authorList>
    </citation>
    <scope>NUCLEOTIDE SEQUENCE [LARGE SCALE GENOMIC DNA]</scope>
    <source>
        <strain evidence="2 3">HZ10</strain>
    </source>
</reference>
<feature type="signal peptide" evidence="1">
    <location>
        <begin position="1"/>
        <end position="20"/>
    </location>
</feature>
<dbReference type="PROSITE" id="PS51257">
    <property type="entry name" value="PROKAR_LIPOPROTEIN"/>
    <property type="match status" value="1"/>
</dbReference>
<dbReference type="Proteomes" id="UP000197596">
    <property type="component" value="Unassembled WGS sequence"/>
</dbReference>
<keyword evidence="1" id="KW-0732">Signal</keyword>
<organism evidence="2 3">
    <name type="scientific">Herbaspirillum robiniae</name>
    <dbReference type="NCBI Taxonomy" id="2014887"/>
    <lineage>
        <taxon>Bacteria</taxon>
        <taxon>Pseudomonadati</taxon>
        <taxon>Pseudomonadota</taxon>
        <taxon>Betaproteobacteria</taxon>
        <taxon>Burkholderiales</taxon>
        <taxon>Oxalobacteraceae</taxon>
        <taxon>Herbaspirillum</taxon>
    </lineage>
</organism>
<proteinExistence type="predicted"/>
<gene>
    <name evidence="2" type="ORF">CEJ42_12995</name>
</gene>
<sequence>MSYKLSARLTVATTAFLLSACAVRQIDTQTFVDVPVEVPRLLVVYQPPLQGAEGSGPEGSSAAQRERLSDALGESLEQRVPAGLTEVGVNALFVRAANVTTVLNSRTARSAVSHVLYLRIQDDRQECASAGACSYRVTLRATLLRSGAAPTLWRTDLQEAYFAPSRIDAARFDDLSLHLIKAVAPILHAPAQVAPIR</sequence>
<protein>
    <recommendedName>
        <fullName evidence="4">Lipoprotein</fullName>
    </recommendedName>
</protein>
<accession>A0A246WR59</accession>
<name>A0A246WR59_9BURK</name>
<dbReference type="EMBL" id="NJGU01000006">
    <property type="protein sequence ID" value="OWY28878.1"/>
    <property type="molecule type" value="Genomic_DNA"/>
</dbReference>
<comment type="caution">
    <text evidence="2">The sequence shown here is derived from an EMBL/GenBank/DDBJ whole genome shotgun (WGS) entry which is preliminary data.</text>
</comment>
<dbReference type="AlphaFoldDB" id="A0A246WR59"/>
<evidence type="ECO:0000256" key="1">
    <source>
        <dbReference type="SAM" id="SignalP"/>
    </source>
</evidence>
<feature type="chain" id="PRO_5012670551" description="Lipoprotein" evidence="1">
    <location>
        <begin position="21"/>
        <end position="197"/>
    </location>
</feature>
<dbReference type="RefSeq" id="WP_088751344.1">
    <property type="nucleotide sequence ID" value="NZ_NJGU01000006.1"/>
</dbReference>